<protein>
    <submittedName>
        <fullName evidence="2">Uncharacterized protein</fullName>
    </submittedName>
</protein>
<dbReference type="AlphaFoldDB" id="A0A550D0H1"/>
<keyword evidence="3" id="KW-1185">Reference proteome</keyword>
<gene>
    <name evidence="2" type="ORF">BD626DRAFT_29999</name>
</gene>
<dbReference type="Proteomes" id="UP000320762">
    <property type="component" value="Unassembled WGS sequence"/>
</dbReference>
<feature type="region of interest" description="Disordered" evidence="1">
    <location>
        <begin position="31"/>
        <end position="62"/>
    </location>
</feature>
<dbReference type="EMBL" id="VDMD01000001">
    <property type="protein sequence ID" value="TRM70526.1"/>
    <property type="molecule type" value="Genomic_DNA"/>
</dbReference>
<evidence type="ECO:0000256" key="1">
    <source>
        <dbReference type="SAM" id="MobiDB-lite"/>
    </source>
</evidence>
<evidence type="ECO:0000313" key="3">
    <source>
        <dbReference type="Proteomes" id="UP000320762"/>
    </source>
</evidence>
<comment type="caution">
    <text evidence="2">The sequence shown here is derived from an EMBL/GenBank/DDBJ whole genome shotgun (WGS) entry which is preliminary data.</text>
</comment>
<feature type="compositionally biased region" description="Basic and acidic residues" evidence="1">
    <location>
        <begin position="40"/>
        <end position="50"/>
    </location>
</feature>
<proteinExistence type="predicted"/>
<accession>A0A550D0H1</accession>
<evidence type="ECO:0000313" key="2">
    <source>
        <dbReference type="EMBL" id="TRM70526.1"/>
    </source>
</evidence>
<organism evidence="2 3">
    <name type="scientific">Schizophyllum amplum</name>
    <dbReference type="NCBI Taxonomy" id="97359"/>
    <lineage>
        <taxon>Eukaryota</taxon>
        <taxon>Fungi</taxon>
        <taxon>Dikarya</taxon>
        <taxon>Basidiomycota</taxon>
        <taxon>Agaricomycotina</taxon>
        <taxon>Agaricomycetes</taxon>
        <taxon>Agaricomycetidae</taxon>
        <taxon>Agaricales</taxon>
        <taxon>Schizophyllaceae</taxon>
        <taxon>Schizophyllum</taxon>
    </lineage>
</organism>
<name>A0A550D0H1_9AGAR</name>
<sequence length="170" mass="18681">MIGWMDGYLGGGPLHWTTSCEDTFTRRARLREDDAEGEDPGQRPDCDCRVRQRLSSGDGGKQRRRRGALYLERLDACGARNWAGSRPRVGSQLDTRGHIGKYARCDGGCHFGHLASCPTRRGLGEGKGGAGQASAGRGKRDRYPSILIRGLCRVWALLPHDWAGDGMGRR</sequence>
<reference evidence="2 3" key="1">
    <citation type="journal article" date="2019" name="New Phytol.">
        <title>Comparative genomics reveals unique wood-decay strategies and fruiting body development in the Schizophyllaceae.</title>
        <authorList>
            <person name="Almasi E."/>
            <person name="Sahu N."/>
            <person name="Krizsan K."/>
            <person name="Balint B."/>
            <person name="Kovacs G.M."/>
            <person name="Kiss B."/>
            <person name="Cseklye J."/>
            <person name="Drula E."/>
            <person name="Henrissat B."/>
            <person name="Nagy I."/>
            <person name="Chovatia M."/>
            <person name="Adam C."/>
            <person name="LaButti K."/>
            <person name="Lipzen A."/>
            <person name="Riley R."/>
            <person name="Grigoriev I.V."/>
            <person name="Nagy L.G."/>
        </authorList>
    </citation>
    <scope>NUCLEOTIDE SEQUENCE [LARGE SCALE GENOMIC DNA]</scope>
    <source>
        <strain evidence="2 3">NL-1724</strain>
    </source>
</reference>